<organism evidence="2 3">
    <name type="scientific">Kitasatospora paracochleata</name>
    <dbReference type="NCBI Taxonomy" id="58354"/>
    <lineage>
        <taxon>Bacteria</taxon>
        <taxon>Bacillati</taxon>
        <taxon>Actinomycetota</taxon>
        <taxon>Actinomycetes</taxon>
        <taxon>Kitasatosporales</taxon>
        <taxon>Streptomycetaceae</taxon>
        <taxon>Kitasatospora</taxon>
    </lineage>
</organism>
<evidence type="ECO:0000256" key="1">
    <source>
        <dbReference type="SAM" id="Phobius"/>
    </source>
</evidence>
<evidence type="ECO:0000313" key="2">
    <source>
        <dbReference type="EMBL" id="MCP2308469.1"/>
    </source>
</evidence>
<feature type="transmembrane region" description="Helical" evidence="1">
    <location>
        <begin position="150"/>
        <end position="171"/>
    </location>
</feature>
<gene>
    <name evidence="2" type="ORF">FHR36_001593</name>
</gene>
<keyword evidence="1" id="KW-1133">Transmembrane helix</keyword>
<dbReference type="EMBL" id="JAMZDX010000002">
    <property type="protein sequence ID" value="MCP2308469.1"/>
    <property type="molecule type" value="Genomic_DNA"/>
</dbReference>
<comment type="caution">
    <text evidence="2">The sequence shown here is derived from an EMBL/GenBank/DDBJ whole genome shotgun (WGS) entry which is preliminary data.</text>
</comment>
<feature type="transmembrane region" description="Helical" evidence="1">
    <location>
        <begin position="220"/>
        <end position="236"/>
    </location>
</feature>
<keyword evidence="3" id="KW-1185">Reference proteome</keyword>
<feature type="transmembrane region" description="Helical" evidence="1">
    <location>
        <begin position="106"/>
        <end position="130"/>
    </location>
</feature>
<protein>
    <submittedName>
        <fullName evidence="2">Uncharacterized protein</fullName>
    </submittedName>
</protein>
<name>A0ABT1ITL0_9ACTN</name>
<evidence type="ECO:0000313" key="3">
    <source>
        <dbReference type="Proteomes" id="UP001206483"/>
    </source>
</evidence>
<keyword evidence="1" id="KW-0472">Membrane</keyword>
<feature type="transmembrane region" description="Helical" evidence="1">
    <location>
        <begin position="191"/>
        <end position="208"/>
    </location>
</feature>
<reference evidence="2 3" key="1">
    <citation type="submission" date="2022-06" db="EMBL/GenBank/DDBJ databases">
        <title>Sequencing the genomes of 1000 actinobacteria strains.</title>
        <authorList>
            <person name="Klenk H.-P."/>
        </authorList>
    </citation>
    <scope>NUCLEOTIDE SEQUENCE [LARGE SCALE GENOMIC DNA]</scope>
    <source>
        <strain evidence="2 3">DSM 41656</strain>
    </source>
</reference>
<proteinExistence type="predicted"/>
<feature type="transmembrane region" description="Helical" evidence="1">
    <location>
        <begin position="46"/>
        <end position="67"/>
    </location>
</feature>
<feature type="transmembrane region" description="Helical" evidence="1">
    <location>
        <begin position="7"/>
        <end position="26"/>
    </location>
</feature>
<feature type="transmembrane region" description="Helical" evidence="1">
    <location>
        <begin position="74"/>
        <end position="94"/>
    </location>
</feature>
<dbReference type="Proteomes" id="UP001206483">
    <property type="component" value="Unassembled WGS sequence"/>
</dbReference>
<feature type="transmembrane region" description="Helical" evidence="1">
    <location>
        <begin position="248"/>
        <end position="271"/>
    </location>
</feature>
<sequence length="289" mass="30517">MSRPVSLVLKLMMIAPLAVAAGYSAVTLTLAPTATDSFFAWRMSPVTAVLLGAGYGGACTMLALALGERHWERVRVAVAACALLMPLMLGATLLGRGTLHLLGGSLLAFASAWIWLAVHLAAPPIGLIALGAQWRVRGPAPTRAPRLPWWVALPMAGNGTALAAAGLLLYLRPDPLARHWPWQAGPLDVRVLGAWCLTFGAALLLSLAEAELRRVRSGMTALVATGLLGLVGLIRYGDHVSWTSPGAWLVLLVLLTLAGLGLCGFGISWMLDPAETRRPLEPPTSLRPL</sequence>
<keyword evidence="1" id="KW-0812">Transmembrane</keyword>
<dbReference type="RefSeq" id="WP_253795156.1">
    <property type="nucleotide sequence ID" value="NZ_BAAAUB010000030.1"/>
</dbReference>
<accession>A0ABT1ITL0</accession>